<keyword evidence="11" id="KW-1185">Reference proteome</keyword>
<reference evidence="10 11" key="1">
    <citation type="submission" date="2021-02" db="EMBL/GenBank/DDBJ databases">
        <title>Activity-based single-cell genomes from oceanic crustal fluid captures similar information to metagenomic and metatranscriptomic surveys with orders of magnitude less sampling.</title>
        <authorList>
            <person name="D'Angelo T.S."/>
            <person name="Orcutt B.N."/>
        </authorList>
    </citation>
    <scope>NUCLEOTIDE SEQUENCE [LARGE SCALE GENOMIC DNA]</scope>
    <source>
        <strain evidence="10">AH-315-G02</strain>
    </source>
</reference>
<dbReference type="InterPro" id="IPR003660">
    <property type="entry name" value="HAMP_dom"/>
</dbReference>
<comment type="caution">
    <text evidence="10">The sequence shown here is derived from an EMBL/GenBank/DDBJ whole genome shotgun (WGS) entry which is preliminary data.</text>
</comment>
<feature type="transmembrane region" description="Helical" evidence="6">
    <location>
        <begin position="12"/>
        <end position="30"/>
    </location>
</feature>
<evidence type="ECO:0000256" key="2">
    <source>
        <dbReference type="ARBA" id="ARBA00022519"/>
    </source>
</evidence>
<dbReference type="Pfam" id="PF00015">
    <property type="entry name" value="MCPsignal"/>
    <property type="match status" value="1"/>
</dbReference>
<dbReference type="PANTHER" id="PTHR32089:SF112">
    <property type="entry name" value="LYSOZYME-LIKE PROTEIN-RELATED"/>
    <property type="match status" value="1"/>
</dbReference>
<keyword evidence="6" id="KW-0472">Membrane</keyword>
<feature type="domain" description="HAMP" evidence="9">
    <location>
        <begin position="340"/>
        <end position="392"/>
    </location>
</feature>
<evidence type="ECO:0000313" key="11">
    <source>
        <dbReference type="Proteomes" id="UP000717534"/>
    </source>
</evidence>
<evidence type="ECO:0000256" key="3">
    <source>
        <dbReference type="ARBA" id="ARBA00023224"/>
    </source>
</evidence>
<protein>
    <submittedName>
        <fullName evidence="10">Methyl-accepting chemotaxis protein</fullName>
    </submittedName>
</protein>
<name>A0ABS3AVE1_9BACT</name>
<organism evidence="10 11">
    <name type="scientific">Desulfotalea psychrophila</name>
    <dbReference type="NCBI Taxonomy" id="84980"/>
    <lineage>
        <taxon>Bacteria</taxon>
        <taxon>Pseudomonadati</taxon>
        <taxon>Thermodesulfobacteriota</taxon>
        <taxon>Desulfobulbia</taxon>
        <taxon>Desulfobulbales</taxon>
        <taxon>Desulfocapsaceae</taxon>
        <taxon>Desulfotalea</taxon>
    </lineage>
</organism>
<sequence>MFKDLKLGVKIGGGYVVMGLILVAIVLATINQVSQVTEVNHRIMNLRAPTARASLMMLNGLNHSLAALRGWMILGDDKFKTERARAWNEELEPSLQALKTFSANWTNPQNVELLKEIESVIDEFKNVQLEIENIAQTPENIPAVQILLTDAAPQAVLMSSQITKIIDLEAQQPGTPERKSLLGIMADVRGTTGLGLAAIRAYLLSGDSKFKDQFEVLWAKNAKRFMDLQKAAHLLSPEQAKAFKTFEQARGKFVPLPPMMFASREGNDWNRANHWLGTKAAPRGAKLVTLLTAMAEDQKKLMLHDKEVVEEMHASLTRMLWTFLAVGIAACLFLGTLITRAITVPMQKAVQLIQAVQRGDLGQSVDLNQKDEVGLMVTALNTMSASLRTLIQDIKQGVETLNSTSGELATISDDMSANSEETTGRSQTVAAAAEEMSVNMDSVAAASEETSVNVNMVAAAAEEMSNTIAEIASNTEKTSAITEKAVTQSEKASAQIHELGNAAQDVGKVTESITEISDQTNLLALNATIEAARAGEAGKGFAVVANEIKELAKQTVEATNEIKGKINKIQEASNGAVADITEITGVIGDVSDMVSIVSVTVDEQAAATQEIADNVSQASLGIQEVNENVAQASSVTGEVASDIAEVGQVARELNKSSTRVHEKSNELRALSEKLSAIVSQFKV</sequence>
<feature type="domain" description="T-SNARE coiled-coil homology" evidence="8">
    <location>
        <begin position="579"/>
        <end position="632"/>
    </location>
</feature>
<dbReference type="PROSITE" id="PS50885">
    <property type="entry name" value="HAMP"/>
    <property type="match status" value="1"/>
</dbReference>
<dbReference type="Gene3D" id="6.10.340.10">
    <property type="match status" value="1"/>
</dbReference>
<dbReference type="CDD" id="cd06225">
    <property type="entry name" value="HAMP"/>
    <property type="match status" value="1"/>
</dbReference>
<keyword evidence="6" id="KW-1133">Transmembrane helix</keyword>
<dbReference type="Gene3D" id="1.10.287.950">
    <property type="entry name" value="Methyl-accepting chemotaxis protein"/>
    <property type="match status" value="1"/>
</dbReference>
<dbReference type="SMART" id="SM00304">
    <property type="entry name" value="HAMP"/>
    <property type="match status" value="1"/>
</dbReference>
<evidence type="ECO:0000259" key="8">
    <source>
        <dbReference type="PROSITE" id="PS50192"/>
    </source>
</evidence>
<evidence type="ECO:0000256" key="5">
    <source>
        <dbReference type="PROSITE-ProRule" id="PRU00284"/>
    </source>
</evidence>
<dbReference type="InterPro" id="IPR004089">
    <property type="entry name" value="MCPsignal_dom"/>
</dbReference>
<keyword evidence="6" id="KW-0812">Transmembrane</keyword>
<evidence type="ECO:0000256" key="1">
    <source>
        <dbReference type="ARBA" id="ARBA00004429"/>
    </source>
</evidence>
<dbReference type="InterPro" id="IPR000727">
    <property type="entry name" value="T_SNARE_dom"/>
</dbReference>
<feature type="domain" description="Methyl-accepting transducer" evidence="7">
    <location>
        <begin position="411"/>
        <end position="647"/>
    </location>
</feature>
<keyword evidence="2" id="KW-0997">Cell inner membrane</keyword>
<dbReference type="PANTHER" id="PTHR32089">
    <property type="entry name" value="METHYL-ACCEPTING CHEMOTAXIS PROTEIN MCPB"/>
    <property type="match status" value="1"/>
</dbReference>
<evidence type="ECO:0000256" key="6">
    <source>
        <dbReference type="SAM" id="Phobius"/>
    </source>
</evidence>
<comment type="similarity">
    <text evidence="4">Belongs to the methyl-accepting chemotaxis (MCP) protein family.</text>
</comment>
<evidence type="ECO:0000259" key="7">
    <source>
        <dbReference type="PROSITE" id="PS50111"/>
    </source>
</evidence>
<dbReference type="EMBL" id="JAFITO010000031">
    <property type="protein sequence ID" value="MBN4068622.1"/>
    <property type="molecule type" value="Genomic_DNA"/>
</dbReference>
<feature type="transmembrane region" description="Helical" evidence="6">
    <location>
        <begin position="319"/>
        <end position="338"/>
    </location>
</feature>
<comment type="subcellular location">
    <subcellularLocation>
        <location evidence="1">Cell inner membrane</location>
        <topology evidence="1">Multi-pass membrane protein</topology>
    </subcellularLocation>
</comment>
<evidence type="ECO:0000256" key="4">
    <source>
        <dbReference type="ARBA" id="ARBA00029447"/>
    </source>
</evidence>
<gene>
    <name evidence="10" type="ORF">JYU06_03760</name>
</gene>
<keyword evidence="2" id="KW-1003">Cell membrane</keyword>
<dbReference type="Pfam" id="PF00672">
    <property type="entry name" value="HAMP"/>
    <property type="match status" value="1"/>
</dbReference>
<accession>A0ABS3AVE1</accession>
<dbReference type="PROSITE" id="PS50192">
    <property type="entry name" value="T_SNARE"/>
    <property type="match status" value="1"/>
</dbReference>
<proteinExistence type="inferred from homology"/>
<dbReference type="SUPFAM" id="SSF58104">
    <property type="entry name" value="Methyl-accepting chemotaxis protein (MCP) signaling domain"/>
    <property type="match status" value="1"/>
</dbReference>
<evidence type="ECO:0000313" key="10">
    <source>
        <dbReference type="EMBL" id="MBN4068622.1"/>
    </source>
</evidence>
<dbReference type="SMART" id="SM00283">
    <property type="entry name" value="MA"/>
    <property type="match status" value="1"/>
</dbReference>
<dbReference type="PROSITE" id="PS50111">
    <property type="entry name" value="CHEMOTAXIS_TRANSDUC_2"/>
    <property type="match status" value="1"/>
</dbReference>
<keyword evidence="3 5" id="KW-0807">Transducer</keyword>
<evidence type="ECO:0000259" key="9">
    <source>
        <dbReference type="PROSITE" id="PS50885"/>
    </source>
</evidence>
<dbReference type="Proteomes" id="UP000717534">
    <property type="component" value="Unassembled WGS sequence"/>
</dbReference>